<organism evidence="4 5">
    <name type="scientific">Sugiyamaella lignohabitans</name>
    <dbReference type="NCBI Taxonomy" id="796027"/>
    <lineage>
        <taxon>Eukaryota</taxon>
        <taxon>Fungi</taxon>
        <taxon>Dikarya</taxon>
        <taxon>Ascomycota</taxon>
        <taxon>Saccharomycotina</taxon>
        <taxon>Dipodascomycetes</taxon>
        <taxon>Dipodascales</taxon>
        <taxon>Trichomonascaceae</taxon>
        <taxon>Sugiyamaella</taxon>
    </lineage>
</organism>
<evidence type="ECO:0000256" key="2">
    <source>
        <dbReference type="SAM" id="MobiDB-lite"/>
    </source>
</evidence>
<dbReference type="EMBL" id="CP014502">
    <property type="protein sequence ID" value="ANB13832.1"/>
    <property type="molecule type" value="Genomic_DNA"/>
</dbReference>
<dbReference type="KEGG" id="slb:AWJ20_4779"/>
<dbReference type="PANTHER" id="PTHR48070">
    <property type="entry name" value="ESTERASE OVCA2"/>
    <property type="match status" value="1"/>
</dbReference>
<keyword evidence="1" id="KW-0378">Hydrolase</keyword>
<feature type="domain" description="Serine hydrolase" evidence="3">
    <location>
        <begin position="3"/>
        <end position="206"/>
    </location>
</feature>
<gene>
    <name evidence="4" type="primary">FSH3</name>
    <name evidence="4" type="ORF">AWJ20_4779</name>
</gene>
<dbReference type="GO" id="GO:0016787">
    <property type="term" value="F:hydrolase activity"/>
    <property type="evidence" value="ECO:0007669"/>
    <property type="project" value="UniProtKB-KW"/>
</dbReference>
<dbReference type="GO" id="GO:0005737">
    <property type="term" value="C:cytoplasm"/>
    <property type="evidence" value="ECO:0007669"/>
    <property type="project" value="TreeGrafter"/>
</dbReference>
<evidence type="ECO:0000313" key="5">
    <source>
        <dbReference type="Proteomes" id="UP000189580"/>
    </source>
</evidence>
<feature type="region of interest" description="Disordered" evidence="2">
    <location>
        <begin position="214"/>
        <end position="250"/>
    </location>
</feature>
<keyword evidence="5" id="KW-1185">Reference proteome</keyword>
<proteinExistence type="predicted"/>
<protein>
    <submittedName>
        <fullName evidence="4">Fsh3p</fullName>
    </submittedName>
</protein>
<evidence type="ECO:0000313" key="4">
    <source>
        <dbReference type="EMBL" id="ANB13832.1"/>
    </source>
</evidence>
<dbReference type="PANTHER" id="PTHR48070:SF6">
    <property type="entry name" value="ESTERASE OVCA2"/>
    <property type="match status" value="1"/>
</dbReference>
<dbReference type="InterPro" id="IPR029058">
    <property type="entry name" value="AB_hydrolase_fold"/>
</dbReference>
<accession>A0A167EAB9</accession>
<dbReference type="Gene3D" id="3.40.50.1820">
    <property type="entry name" value="alpha/beta hydrolase"/>
    <property type="match status" value="1"/>
</dbReference>
<reference evidence="4 5" key="1">
    <citation type="submission" date="2016-02" db="EMBL/GenBank/DDBJ databases">
        <title>Complete genome sequence and transcriptome regulation of the pentose utilising yeast Sugiyamaella lignohabitans.</title>
        <authorList>
            <person name="Bellasio M."/>
            <person name="Peymann A."/>
            <person name="Valli M."/>
            <person name="Sipitzky M."/>
            <person name="Graf A."/>
            <person name="Sauer M."/>
            <person name="Marx H."/>
            <person name="Mattanovich D."/>
        </authorList>
    </citation>
    <scope>NUCLEOTIDE SEQUENCE [LARGE SCALE GENOMIC DNA]</scope>
    <source>
        <strain evidence="4 5">CBS 10342</strain>
    </source>
</reference>
<dbReference type="GO" id="GO:0005634">
    <property type="term" value="C:nucleus"/>
    <property type="evidence" value="ECO:0007669"/>
    <property type="project" value="TreeGrafter"/>
</dbReference>
<dbReference type="Proteomes" id="UP000189580">
    <property type="component" value="Chromosome d"/>
</dbReference>
<evidence type="ECO:0000259" key="3">
    <source>
        <dbReference type="Pfam" id="PF03959"/>
    </source>
</evidence>
<dbReference type="OrthoDB" id="2094269at2759"/>
<sequence length="250" mass="27586">MSQKILCLHGFTQNGPLFARKVSAVRKTLQKAGFETVFLTAPVKLEIADLPFEPTNVASLGGSDDSMRSWWPNSDSNPNHYKLDQAFEAIKQSIIEDGPYVGVLGFSQGAALAGVLCQHIHKLHETQPVLKFGIFYSGFRIMRPEHQHFYNELISVPTLHILGSLDTVVSEERSMALYNSCSDNTRTLLHHPGGHFVPNSKDFVTRVVEMVVSSTSSSPPATEPDVVNEKISETSQPSDDWSAFDTIGRA</sequence>
<dbReference type="RefSeq" id="XP_018736309.1">
    <property type="nucleotide sequence ID" value="XM_018881873.1"/>
</dbReference>
<dbReference type="GeneID" id="30036947"/>
<dbReference type="AlphaFoldDB" id="A0A167EAB9"/>
<dbReference type="Pfam" id="PF03959">
    <property type="entry name" value="FSH1"/>
    <property type="match status" value="1"/>
</dbReference>
<evidence type="ECO:0000256" key="1">
    <source>
        <dbReference type="ARBA" id="ARBA00022801"/>
    </source>
</evidence>
<dbReference type="InterPro" id="IPR005645">
    <property type="entry name" value="FSH-like_dom"/>
</dbReference>
<name>A0A167EAB9_9ASCO</name>
<dbReference type="SUPFAM" id="SSF53474">
    <property type="entry name" value="alpha/beta-Hydrolases"/>
    <property type="match status" value="1"/>
</dbReference>
<dbReference type="InterPro" id="IPR050593">
    <property type="entry name" value="LovG"/>
</dbReference>